<keyword evidence="3" id="KW-1185">Reference proteome</keyword>
<organism evidence="2 3">
    <name type="scientific">Volvox reticuliferus</name>
    <dbReference type="NCBI Taxonomy" id="1737510"/>
    <lineage>
        <taxon>Eukaryota</taxon>
        <taxon>Viridiplantae</taxon>
        <taxon>Chlorophyta</taxon>
        <taxon>core chlorophytes</taxon>
        <taxon>Chlorophyceae</taxon>
        <taxon>CS clade</taxon>
        <taxon>Chlamydomonadales</taxon>
        <taxon>Volvocaceae</taxon>
        <taxon>Volvox</taxon>
    </lineage>
</organism>
<evidence type="ECO:0000256" key="1">
    <source>
        <dbReference type="SAM" id="MobiDB-lite"/>
    </source>
</evidence>
<feature type="compositionally biased region" description="Pro residues" evidence="1">
    <location>
        <begin position="48"/>
        <end position="68"/>
    </location>
</feature>
<sequence length="116" mass="11324">THSSVAAQDKAHAGDAELEASAATAKEDGELLEVSDCIAAGTRLPGAALPPLPSPRPLSPAPPPPPPSTAAVLTEANGAGTRDSNAYGSLPAGGSTGGSSINSWSQWEEGGALAVD</sequence>
<proteinExistence type="predicted"/>
<dbReference type="Proteomes" id="UP000747110">
    <property type="component" value="Unassembled WGS sequence"/>
</dbReference>
<name>A0A8J4C788_9CHLO</name>
<evidence type="ECO:0000313" key="2">
    <source>
        <dbReference type="EMBL" id="GIL76950.1"/>
    </source>
</evidence>
<protein>
    <submittedName>
        <fullName evidence="2">Uncharacterized protein</fullName>
    </submittedName>
</protein>
<reference evidence="2" key="1">
    <citation type="journal article" date="2021" name="Proc. Natl. Acad. Sci. U.S.A.">
        <title>Three genomes in the algal genus Volvox reveal the fate of a haploid sex-determining region after a transition to homothallism.</title>
        <authorList>
            <person name="Yamamoto K."/>
            <person name="Hamaji T."/>
            <person name="Kawai-Toyooka H."/>
            <person name="Matsuzaki R."/>
            <person name="Takahashi F."/>
            <person name="Nishimura Y."/>
            <person name="Kawachi M."/>
            <person name="Noguchi H."/>
            <person name="Minakuchi Y."/>
            <person name="Umen J.G."/>
            <person name="Toyoda A."/>
            <person name="Nozaki H."/>
        </authorList>
    </citation>
    <scope>NUCLEOTIDE SEQUENCE</scope>
    <source>
        <strain evidence="2">NIES-3786</strain>
    </source>
</reference>
<comment type="caution">
    <text evidence="2">The sequence shown here is derived from an EMBL/GenBank/DDBJ whole genome shotgun (WGS) entry which is preliminary data.</text>
</comment>
<feature type="non-terminal residue" evidence="2">
    <location>
        <position position="116"/>
    </location>
</feature>
<accession>A0A8J4C788</accession>
<gene>
    <name evidence="2" type="ORF">Vretifemale_6499</name>
</gene>
<feature type="region of interest" description="Disordered" evidence="1">
    <location>
        <begin position="43"/>
        <end position="116"/>
    </location>
</feature>
<dbReference type="EMBL" id="BNCP01000009">
    <property type="protein sequence ID" value="GIL76950.1"/>
    <property type="molecule type" value="Genomic_DNA"/>
</dbReference>
<dbReference type="AlphaFoldDB" id="A0A8J4C788"/>
<feature type="region of interest" description="Disordered" evidence="1">
    <location>
        <begin position="1"/>
        <end position="30"/>
    </location>
</feature>
<feature type="non-terminal residue" evidence="2">
    <location>
        <position position="1"/>
    </location>
</feature>
<evidence type="ECO:0000313" key="3">
    <source>
        <dbReference type="Proteomes" id="UP000747110"/>
    </source>
</evidence>